<accession>G8LUN2</accession>
<dbReference type="AlphaFoldDB" id="G8LUN2"/>
<organism evidence="3 4">
    <name type="scientific">Acetivibrio clariflavus (strain DSM 19732 / NBRC 101661 / EBR45)</name>
    <name type="common">Clostridium clariflavum</name>
    <dbReference type="NCBI Taxonomy" id="720554"/>
    <lineage>
        <taxon>Bacteria</taxon>
        <taxon>Bacillati</taxon>
        <taxon>Bacillota</taxon>
        <taxon>Clostridia</taxon>
        <taxon>Eubacteriales</taxon>
        <taxon>Oscillospiraceae</taxon>
        <taxon>Acetivibrio</taxon>
    </lineage>
</organism>
<dbReference type="PROSITE" id="PS51257">
    <property type="entry name" value="PROKAR_LIPOPROTEIN"/>
    <property type="match status" value="1"/>
</dbReference>
<dbReference type="PANTHER" id="PTHR35788:SF1">
    <property type="entry name" value="EXPORTED PROTEIN"/>
    <property type="match status" value="1"/>
</dbReference>
<evidence type="ECO:0000313" key="3">
    <source>
        <dbReference type="EMBL" id="AEV67372.1"/>
    </source>
</evidence>
<dbReference type="InterPro" id="IPR022029">
    <property type="entry name" value="YoaR-like_PG-bd"/>
</dbReference>
<evidence type="ECO:0000256" key="1">
    <source>
        <dbReference type="SAM" id="SignalP"/>
    </source>
</evidence>
<dbReference type="STRING" id="720554.Clocl_0665"/>
<feature type="domain" description="YoaR-like putative peptidoglycan binding" evidence="2">
    <location>
        <begin position="65"/>
        <end position="121"/>
    </location>
</feature>
<protein>
    <submittedName>
        <fullName evidence="3">Putative vancomycin resistance protein</fullName>
    </submittedName>
</protein>
<keyword evidence="1" id="KW-0732">Signal</keyword>
<reference evidence="3 4" key="2">
    <citation type="journal article" date="2012" name="Stand. Genomic Sci.">
        <title>Complete Genome Sequence of Clostridium clariflavum DSM 19732.</title>
        <authorList>
            <person name="Izquierdo J.A."/>
            <person name="Goodwin L."/>
            <person name="Davenport K.W."/>
            <person name="Teshima H."/>
            <person name="Bruce D."/>
            <person name="Detter C."/>
            <person name="Tapia R."/>
            <person name="Han S."/>
            <person name="Land M."/>
            <person name="Hauser L."/>
            <person name="Jeffries C.D."/>
            <person name="Han J."/>
            <person name="Pitluck S."/>
            <person name="Nolan M."/>
            <person name="Chen A."/>
            <person name="Huntemann M."/>
            <person name="Mavromatis K."/>
            <person name="Mikhailova N."/>
            <person name="Liolios K."/>
            <person name="Woyke T."/>
            <person name="Lynd L.R."/>
        </authorList>
    </citation>
    <scope>NUCLEOTIDE SEQUENCE [LARGE SCALE GENOMIC DNA]</scope>
    <source>
        <strain evidence="4">DSM 19732 / NBRC 101661 / EBR45</strain>
    </source>
</reference>
<dbReference type="PANTHER" id="PTHR35788">
    <property type="entry name" value="EXPORTED PROTEIN-RELATED"/>
    <property type="match status" value="1"/>
</dbReference>
<proteinExistence type="predicted"/>
<evidence type="ECO:0000259" key="2">
    <source>
        <dbReference type="Pfam" id="PF12229"/>
    </source>
</evidence>
<dbReference type="EMBL" id="CP003065">
    <property type="protein sequence ID" value="AEV67372.1"/>
    <property type="molecule type" value="Genomic_DNA"/>
</dbReference>
<reference evidence="4" key="1">
    <citation type="submission" date="2011-12" db="EMBL/GenBank/DDBJ databases">
        <title>Complete sequence of Clostridium clariflavum DSM 19732.</title>
        <authorList>
            <consortium name="US DOE Joint Genome Institute"/>
            <person name="Lucas S."/>
            <person name="Han J."/>
            <person name="Lapidus A."/>
            <person name="Cheng J.-F."/>
            <person name="Goodwin L."/>
            <person name="Pitluck S."/>
            <person name="Peters L."/>
            <person name="Teshima H."/>
            <person name="Detter J.C."/>
            <person name="Han C."/>
            <person name="Tapia R."/>
            <person name="Land M."/>
            <person name="Hauser L."/>
            <person name="Kyrpides N."/>
            <person name="Ivanova N."/>
            <person name="Pagani I."/>
            <person name="Kitzmiller T."/>
            <person name="Lynd L."/>
            <person name="Izquierdo J."/>
            <person name="Woyke T."/>
        </authorList>
    </citation>
    <scope>NUCLEOTIDE SEQUENCE [LARGE SCALE GENOMIC DNA]</scope>
    <source>
        <strain evidence="4">DSM 19732 / NBRC 101661 / EBR45</strain>
    </source>
</reference>
<dbReference type="Pfam" id="PF04294">
    <property type="entry name" value="VanW"/>
    <property type="match status" value="1"/>
</dbReference>
<sequence length="301" mass="33790" precursor="true">MRMVLKIYKLVSICLIPMFALGCKLDSTRKEAEDNKIKLDYMADKISNRTLNKEVYFGKRNLKGLDIEEIRKILNEYSKEINVEPKNATFDKEKWSIEPEKNGRKLNIDKTVESILQASEGATVEPVIEEVKPDITSETIKKNIVEIGNFSTEILDDQKSRVNNIKVASDYINGVQIMPGEEFSFNGTLGRRTKEKGYKKAPIIVITEKGPKKGYGVGGGICQISTTLYNAALEAGLEITERHQHSKKVPYIEKGKDATVVYGGADLKFVNNRENPVIINVNVSEGKVTVKLFEIKDTSLL</sequence>
<dbReference type="KEGG" id="ccl:Clocl_0665"/>
<gene>
    <name evidence="3" type="ordered locus">Clocl_0665</name>
</gene>
<evidence type="ECO:0000313" key="4">
    <source>
        <dbReference type="Proteomes" id="UP000005435"/>
    </source>
</evidence>
<feature type="signal peptide" evidence="1">
    <location>
        <begin position="1"/>
        <end position="22"/>
    </location>
</feature>
<dbReference type="eggNOG" id="COG2720">
    <property type="taxonomic scope" value="Bacteria"/>
</dbReference>
<dbReference type="Pfam" id="PF12229">
    <property type="entry name" value="PG_binding_4"/>
    <property type="match status" value="1"/>
</dbReference>
<name>G8LUN2_ACECE</name>
<feature type="chain" id="PRO_5039557539" evidence="1">
    <location>
        <begin position="23"/>
        <end position="301"/>
    </location>
</feature>
<dbReference type="Proteomes" id="UP000005435">
    <property type="component" value="Chromosome"/>
</dbReference>
<dbReference type="InterPro" id="IPR007391">
    <property type="entry name" value="Vancomycin_resist_VanW"/>
</dbReference>
<dbReference type="RefSeq" id="WP_014254003.1">
    <property type="nucleotide sequence ID" value="NC_016627.1"/>
</dbReference>
<dbReference type="InterPro" id="IPR052913">
    <property type="entry name" value="Glycopeptide_resist_protein"/>
</dbReference>
<dbReference type="HOGENOM" id="CLU_011572_3_2_9"/>
<keyword evidence="4" id="KW-1185">Reference proteome</keyword>